<protein>
    <submittedName>
        <fullName evidence="1">Uncharacterized protein</fullName>
    </submittedName>
</protein>
<dbReference type="EMBL" id="JARK01001409">
    <property type="protein sequence ID" value="EYC06857.1"/>
    <property type="molecule type" value="Genomic_DNA"/>
</dbReference>
<evidence type="ECO:0000313" key="2">
    <source>
        <dbReference type="Proteomes" id="UP000024635"/>
    </source>
</evidence>
<gene>
    <name evidence="1" type="primary">Acey_s0073.g738</name>
    <name evidence="1" type="ORF">Y032_0073g738</name>
</gene>
<comment type="caution">
    <text evidence="1">The sequence shown here is derived from an EMBL/GenBank/DDBJ whole genome shotgun (WGS) entry which is preliminary data.</text>
</comment>
<sequence length="205" mass="23480">MKKDFGEFSAELDKMEYFRIADPVNTRGAIEQINKIHHNGERANCIVFISAEKNAQQLPKLNPGHMQLEKIVAVGFNNTDLTSILPPSNGVAVRVPLYFRDEHVTNVVNAILRQHPTENFLANFPKGVYSPRKPHCKRPFTYIQKDRLGPDGLVYQLIVRNFPVSFPQLEHRYLFGAQKRSITSWSLCQTSPLSKEFPRYASRIV</sequence>
<organism evidence="1 2">
    <name type="scientific">Ancylostoma ceylanicum</name>
    <dbReference type="NCBI Taxonomy" id="53326"/>
    <lineage>
        <taxon>Eukaryota</taxon>
        <taxon>Metazoa</taxon>
        <taxon>Ecdysozoa</taxon>
        <taxon>Nematoda</taxon>
        <taxon>Chromadorea</taxon>
        <taxon>Rhabditida</taxon>
        <taxon>Rhabditina</taxon>
        <taxon>Rhabditomorpha</taxon>
        <taxon>Strongyloidea</taxon>
        <taxon>Ancylostomatidae</taxon>
        <taxon>Ancylostomatinae</taxon>
        <taxon>Ancylostoma</taxon>
    </lineage>
</organism>
<proteinExistence type="predicted"/>
<keyword evidence="2" id="KW-1185">Reference proteome</keyword>
<reference evidence="2" key="1">
    <citation type="journal article" date="2015" name="Nat. Genet.">
        <title>The genome and transcriptome of the zoonotic hookworm Ancylostoma ceylanicum identify infection-specific gene families.</title>
        <authorList>
            <person name="Schwarz E.M."/>
            <person name="Hu Y."/>
            <person name="Antoshechkin I."/>
            <person name="Miller M.M."/>
            <person name="Sternberg P.W."/>
            <person name="Aroian R.V."/>
        </authorList>
    </citation>
    <scope>NUCLEOTIDE SEQUENCE</scope>
    <source>
        <strain evidence="2">HY135</strain>
    </source>
</reference>
<dbReference type="OrthoDB" id="5868698at2759"/>
<accession>A0A016TW35</accession>
<evidence type="ECO:0000313" key="1">
    <source>
        <dbReference type="EMBL" id="EYC06857.1"/>
    </source>
</evidence>
<name>A0A016TW35_9BILA</name>
<dbReference type="AlphaFoldDB" id="A0A016TW35"/>
<dbReference type="Proteomes" id="UP000024635">
    <property type="component" value="Unassembled WGS sequence"/>
</dbReference>